<dbReference type="Proteomes" id="UP000578819">
    <property type="component" value="Unassembled WGS sequence"/>
</dbReference>
<name>A0A7W7SY49_9ACTN</name>
<evidence type="ECO:0000313" key="1">
    <source>
        <dbReference type="EMBL" id="MBB4961785.1"/>
    </source>
</evidence>
<gene>
    <name evidence="1" type="ORF">FHR38_005518</name>
</gene>
<organism evidence="1 2">
    <name type="scientific">Micromonospora polyrhachis</name>
    <dbReference type="NCBI Taxonomy" id="1282883"/>
    <lineage>
        <taxon>Bacteria</taxon>
        <taxon>Bacillati</taxon>
        <taxon>Actinomycetota</taxon>
        <taxon>Actinomycetes</taxon>
        <taxon>Micromonosporales</taxon>
        <taxon>Micromonosporaceae</taxon>
        <taxon>Micromonospora</taxon>
    </lineage>
</organism>
<accession>A0A7W7SY49</accession>
<keyword evidence="2" id="KW-1185">Reference proteome</keyword>
<proteinExistence type="predicted"/>
<evidence type="ECO:0000313" key="2">
    <source>
        <dbReference type="Proteomes" id="UP000578819"/>
    </source>
</evidence>
<reference evidence="1 2" key="1">
    <citation type="submission" date="2020-08" db="EMBL/GenBank/DDBJ databases">
        <title>Sequencing the genomes of 1000 actinobacteria strains.</title>
        <authorList>
            <person name="Klenk H.-P."/>
        </authorList>
    </citation>
    <scope>NUCLEOTIDE SEQUENCE [LARGE SCALE GENOMIC DNA]</scope>
    <source>
        <strain evidence="1 2">DSM 45886</strain>
    </source>
</reference>
<sequence>MRSPVYSPSSVAGRARTWRRRYSLDRDAGWLDPMLLRGERSVLNDHLTIVDDGPLPVDGPNTLFEVGDERVAGRELAGRDLNGVEWRVERIRVATDGTREDALRITTEIEDAGDIYVDKEPDDNPIGIGEIVTVWEDEHGQWDLALVRL</sequence>
<dbReference type="AlphaFoldDB" id="A0A7W7SY49"/>
<protein>
    <submittedName>
        <fullName evidence="1">Uncharacterized protein</fullName>
    </submittedName>
</protein>
<dbReference type="RefSeq" id="WP_184537549.1">
    <property type="nucleotide sequence ID" value="NZ_JACHJW010000001.1"/>
</dbReference>
<comment type="caution">
    <text evidence="1">The sequence shown here is derived from an EMBL/GenBank/DDBJ whole genome shotgun (WGS) entry which is preliminary data.</text>
</comment>
<dbReference type="EMBL" id="JACHJW010000001">
    <property type="protein sequence ID" value="MBB4961785.1"/>
    <property type="molecule type" value="Genomic_DNA"/>
</dbReference>